<name>A0A8S4SCJ1_9NEOP</name>
<evidence type="ECO:0000313" key="1">
    <source>
        <dbReference type="EMBL" id="CAH2256101.1"/>
    </source>
</evidence>
<protein>
    <submittedName>
        <fullName evidence="1">Jg10380 protein</fullName>
    </submittedName>
</protein>
<proteinExistence type="predicted"/>
<dbReference type="EMBL" id="CAKXAJ010026101">
    <property type="protein sequence ID" value="CAH2256101.1"/>
    <property type="molecule type" value="Genomic_DNA"/>
</dbReference>
<dbReference type="AlphaFoldDB" id="A0A8S4SCJ1"/>
<dbReference type="Proteomes" id="UP000838756">
    <property type="component" value="Unassembled WGS sequence"/>
</dbReference>
<sequence>MMQLEVDAFAWKMPIHWGKWKLEGHSRSLWCESETRIQSASYASVLYQPPRDADPYGASRFDGWSYFCC</sequence>
<comment type="caution">
    <text evidence="1">The sequence shown here is derived from an EMBL/GenBank/DDBJ whole genome shotgun (WGS) entry which is preliminary data.</text>
</comment>
<organism evidence="1 2">
    <name type="scientific">Pararge aegeria aegeria</name>
    <dbReference type="NCBI Taxonomy" id="348720"/>
    <lineage>
        <taxon>Eukaryota</taxon>
        <taxon>Metazoa</taxon>
        <taxon>Ecdysozoa</taxon>
        <taxon>Arthropoda</taxon>
        <taxon>Hexapoda</taxon>
        <taxon>Insecta</taxon>
        <taxon>Pterygota</taxon>
        <taxon>Neoptera</taxon>
        <taxon>Endopterygota</taxon>
        <taxon>Lepidoptera</taxon>
        <taxon>Glossata</taxon>
        <taxon>Ditrysia</taxon>
        <taxon>Papilionoidea</taxon>
        <taxon>Nymphalidae</taxon>
        <taxon>Satyrinae</taxon>
        <taxon>Satyrini</taxon>
        <taxon>Parargina</taxon>
        <taxon>Pararge</taxon>
    </lineage>
</organism>
<keyword evidence="2" id="KW-1185">Reference proteome</keyword>
<gene>
    <name evidence="1" type="primary">jg10380</name>
    <name evidence="1" type="ORF">PAEG_LOCUS22870</name>
</gene>
<evidence type="ECO:0000313" key="2">
    <source>
        <dbReference type="Proteomes" id="UP000838756"/>
    </source>
</evidence>
<accession>A0A8S4SCJ1</accession>
<reference evidence="1" key="1">
    <citation type="submission" date="2022-03" db="EMBL/GenBank/DDBJ databases">
        <authorList>
            <person name="Lindestad O."/>
        </authorList>
    </citation>
    <scope>NUCLEOTIDE SEQUENCE</scope>
</reference>